<dbReference type="GO" id="GO:0006352">
    <property type="term" value="P:DNA-templated transcription initiation"/>
    <property type="evidence" value="ECO:0007669"/>
    <property type="project" value="InterPro"/>
</dbReference>
<evidence type="ECO:0000313" key="5">
    <source>
        <dbReference type="RefSeq" id="XP_026189617.1"/>
    </source>
</evidence>
<evidence type="ECO:0000256" key="1">
    <source>
        <dbReference type="ARBA" id="ARBA00005560"/>
    </source>
</evidence>
<keyword evidence="3" id="KW-0804">Transcription</keyword>
<dbReference type="Gene3D" id="3.30.310.10">
    <property type="entry name" value="TATA-Binding Protein"/>
    <property type="match status" value="1"/>
</dbReference>
<dbReference type="Proteomes" id="UP000515125">
    <property type="component" value="Unplaced"/>
</dbReference>
<dbReference type="OrthoDB" id="365692at2759"/>
<proteinExistence type="inferred from homology"/>
<protein>
    <submittedName>
        <fullName evidence="5">Uncharacterized protein LOC34617974</fullName>
    </submittedName>
</protein>
<keyword evidence="2" id="KW-0238">DNA-binding</keyword>
<dbReference type="GO" id="GO:0003677">
    <property type="term" value="F:DNA binding"/>
    <property type="evidence" value="ECO:0007669"/>
    <property type="project" value="UniProtKB-KW"/>
</dbReference>
<dbReference type="Pfam" id="PF00352">
    <property type="entry name" value="TBP"/>
    <property type="match status" value="1"/>
</dbReference>
<reference evidence="5" key="1">
    <citation type="submission" date="2025-08" db="UniProtKB">
        <authorList>
            <consortium name="RefSeq"/>
        </authorList>
    </citation>
    <scope>IDENTIFICATION</scope>
</reference>
<sequence length="287" mass="31237">MSVLVPVPPASGEAGPVALALPPKPIPLPLSGQLNPSAFITNLWLSVKICPRGFSRPELLLIARSLPRSELGACPSQPVVFRMQRPACTALLSPTGILFIMGGITKEQALWQAFRVAYKVKYRIWWKPTKHTECLQGSEHELQAKYLCRQEVEFNPHSATVLQLVCRVDLGGSYRPNVRAILDHPQLRALAIDTRDGVAVRIPNVQGYSASQKSSGNGNDAAEDLAGELFAFDAEGEGRELRGRRAARAKGPTCLIFRTGKILVLGCKSPEEINAAIDFVWPALVGL</sequence>
<comment type="similarity">
    <text evidence="1">Belongs to the TBP family.</text>
</comment>
<dbReference type="InterPro" id="IPR000814">
    <property type="entry name" value="TBP"/>
</dbReference>
<gene>
    <name evidence="5" type="primary">LOC34617974</name>
</gene>
<dbReference type="AlphaFoldDB" id="A0A6P6RQ47"/>
<dbReference type="InterPro" id="IPR012295">
    <property type="entry name" value="TBP_dom_sf"/>
</dbReference>
<keyword evidence="4" id="KW-1185">Reference proteome</keyword>
<dbReference type="RefSeq" id="XP_026189617.1">
    <property type="nucleotide sequence ID" value="XM_026333832.1"/>
</dbReference>
<evidence type="ECO:0000313" key="4">
    <source>
        <dbReference type="Proteomes" id="UP000515125"/>
    </source>
</evidence>
<dbReference type="SUPFAM" id="SSF55945">
    <property type="entry name" value="TATA-box binding protein-like"/>
    <property type="match status" value="1"/>
</dbReference>
<evidence type="ECO:0000256" key="2">
    <source>
        <dbReference type="ARBA" id="ARBA00023125"/>
    </source>
</evidence>
<accession>A0A6P6RQ47</accession>
<dbReference type="GeneID" id="34617974"/>
<evidence type="ECO:0000256" key="3">
    <source>
        <dbReference type="ARBA" id="ARBA00023163"/>
    </source>
</evidence>
<name>A0A6P6RQ47_9EIME</name>
<organism evidence="4 5">
    <name type="scientific">Cyclospora cayetanensis</name>
    <dbReference type="NCBI Taxonomy" id="88456"/>
    <lineage>
        <taxon>Eukaryota</taxon>
        <taxon>Sar</taxon>
        <taxon>Alveolata</taxon>
        <taxon>Apicomplexa</taxon>
        <taxon>Conoidasida</taxon>
        <taxon>Coccidia</taxon>
        <taxon>Eucoccidiorida</taxon>
        <taxon>Eimeriorina</taxon>
        <taxon>Eimeriidae</taxon>
        <taxon>Cyclospora</taxon>
    </lineage>
</organism>